<comment type="caution">
    <text evidence="2">The sequence shown here is derived from an EMBL/GenBank/DDBJ whole genome shotgun (WGS) entry which is preliminary data.</text>
</comment>
<dbReference type="AlphaFoldDB" id="A0A3L6RAY6"/>
<sequence length="107" mass="11862">MAILGSRKQCAKAIATPWYARCATGGDTRKVPKGYVPMMLIDGEDDEHGQIIWVPLKMLKEPCIAALLELAEQQFGHGQRGVLRIPCTVIHFEHIINGLKLKAARKV</sequence>
<dbReference type="STRING" id="4540.A0A3L6RAY6"/>
<comment type="similarity">
    <text evidence="1">Belongs to the ARG7 family.</text>
</comment>
<dbReference type="PANTHER" id="PTHR31374:SF134">
    <property type="entry name" value="AUXIN-RESPONSIVE PROTEIN"/>
    <property type="match status" value="1"/>
</dbReference>
<dbReference type="EMBL" id="PQIB02000009">
    <property type="protein sequence ID" value="RLM99989.1"/>
    <property type="molecule type" value="Genomic_DNA"/>
</dbReference>
<evidence type="ECO:0000313" key="2">
    <source>
        <dbReference type="EMBL" id="RLM99989.1"/>
    </source>
</evidence>
<dbReference type="Pfam" id="PF02519">
    <property type="entry name" value="Auxin_inducible"/>
    <property type="match status" value="1"/>
</dbReference>
<organism evidence="2 3">
    <name type="scientific">Panicum miliaceum</name>
    <name type="common">Proso millet</name>
    <name type="synonym">Broomcorn millet</name>
    <dbReference type="NCBI Taxonomy" id="4540"/>
    <lineage>
        <taxon>Eukaryota</taxon>
        <taxon>Viridiplantae</taxon>
        <taxon>Streptophyta</taxon>
        <taxon>Embryophyta</taxon>
        <taxon>Tracheophyta</taxon>
        <taxon>Spermatophyta</taxon>
        <taxon>Magnoliopsida</taxon>
        <taxon>Liliopsida</taxon>
        <taxon>Poales</taxon>
        <taxon>Poaceae</taxon>
        <taxon>PACMAD clade</taxon>
        <taxon>Panicoideae</taxon>
        <taxon>Panicodae</taxon>
        <taxon>Paniceae</taxon>
        <taxon>Panicinae</taxon>
        <taxon>Panicum</taxon>
        <taxon>Panicum sect. Panicum</taxon>
    </lineage>
</organism>
<reference evidence="3" key="1">
    <citation type="journal article" date="2019" name="Nat. Commun.">
        <title>The genome of broomcorn millet.</title>
        <authorList>
            <person name="Zou C."/>
            <person name="Miki D."/>
            <person name="Li D."/>
            <person name="Tang Q."/>
            <person name="Xiao L."/>
            <person name="Rajput S."/>
            <person name="Deng P."/>
            <person name="Jia W."/>
            <person name="Huang R."/>
            <person name="Zhang M."/>
            <person name="Sun Y."/>
            <person name="Hu J."/>
            <person name="Fu X."/>
            <person name="Schnable P.S."/>
            <person name="Li F."/>
            <person name="Zhang H."/>
            <person name="Feng B."/>
            <person name="Zhu X."/>
            <person name="Liu R."/>
            <person name="Schnable J.C."/>
            <person name="Zhu J.-K."/>
            <person name="Zhang H."/>
        </authorList>
    </citation>
    <scope>NUCLEOTIDE SEQUENCE [LARGE SCALE GENOMIC DNA]</scope>
</reference>
<dbReference type="InterPro" id="IPR003676">
    <property type="entry name" value="SAUR_fam"/>
</dbReference>
<gene>
    <name evidence="2" type="ORF">C2845_PM06G34790</name>
</gene>
<proteinExistence type="inferred from homology"/>
<dbReference type="OrthoDB" id="838391at2759"/>
<dbReference type="GO" id="GO:0009733">
    <property type="term" value="P:response to auxin"/>
    <property type="evidence" value="ECO:0007669"/>
    <property type="project" value="InterPro"/>
</dbReference>
<name>A0A3L6RAY6_PANMI</name>
<keyword evidence="3" id="KW-1185">Reference proteome</keyword>
<evidence type="ECO:0000313" key="3">
    <source>
        <dbReference type="Proteomes" id="UP000275267"/>
    </source>
</evidence>
<protein>
    <submittedName>
        <fullName evidence="2">Indole-3-acetic acid-induced protein ARG7-like</fullName>
    </submittedName>
</protein>
<dbReference type="Proteomes" id="UP000275267">
    <property type="component" value="Unassembled WGS sequence"/>
</dbReference>
<evidence type="ECO:0000256" key="1">
    <source>
        <dbReference type="ARBA" id="ARBA00006974"/>
    </source>
</evidence>
<dbReference type="PANTHER" id="PTHR31374">
    <property type="entry name" value="AUXIN-INDUCED PROTEIN-LIKE-RELATED"/>
    <property type="match status" value="1"/>
</dbReference>
<accession>A0A3L6RAY6</accession>